<name>A0A1G2S836_9BACT</name>
<evidence type="ECO:0000313" key="3">
    <source>
        <dbReference type="Proteomes" id="UP000179118"/>
    </source>
</evidence>
<protein>
    <submittedName>
        <fullName evidence="2">Uncharacterized protein</fullName>
    </submittedName>
</protein>
<dbReference type="EMBL" id="MHUT01000010">
    <property type="protein sequence ID" value="OHA81226.1"/>
    <property type="molecule type" value="Genomic_DNA"/>
</dbReference>
<evidence type="ECO:0000256" key="1">
    <source>
        <dbReference type="SAM" id="Coils"/>
    </source>
</evidence>
<accession>A0A1G2S836</accession>
<dbReference type="Proteomes" id="UP000179118">
    <property type="component" value="Unassembled WGS sequence"/>
</dbReference>
<organism evidence="2 3">
    <name type="scientific">Candidatus Yonathbacteria bacterium RIFCSPHIGHO2_02_FULL_44_14</name>
    <dbReference type="NCBI Taxonomy" id="1802724"/>
    <lineage>
        <taxon>Bacteria</taxon>
        <taxon>Candidatus Yonathiibacteriota</taxon>
    </lineage>
</organism>
<comment type="caution">
    <text evidence="2">The sequence shown here is derived from an EMBL/GenBank/DDBJ whole genome shotgun (WGS) entry which is preliminary data.</text>
</comment>
<proteinExistence type="predicted"/>
<sequence length="117" mass="13245">MKKATAKTKKVTIDDLARMMSKGFGDINKKFGDVNKMIAEGREETSELARMVARGFESVDRRFEKVEKEISEVKDNLASTRGDVLAMGDRFTLKYEFYDLSTRVGILEQKGKGKAKK</sequence>
<feature type="coiled-coil region" evidence="1">
    <location>
        <begin position="56"/>
        <end position="83"/>
    </location>
</feature>
<evidence type="ECO:0000313" key="2">
    <source>
        <dbReference type="EMBL" id="OHA81226.1"/>
    </source>
</evidence>
<gene>
    <name evidence="2" type="ORF">A3D51_01320</name>
</gene>
<reference evidence="2 3" key="1">
    <citation type="journal article" date="2016" name="Nat. Commun.">
        <title>Thousands of microbial genomes shed light on interconnected biogeochemical processes in an aquifer system.</title>
        <authorList>
            <person name="Anantharaman K."/>
            <person name="Brown C.T."/>
            <person name="Hug L.A."/>
            <person name="Sharon I."/>
            <person name="Castelle C.J."/>
            <person name="Probst A.J."/>
            <person name="Thomas B.C."/>
            <person name="Singh A."/>
            <person name="Wilkins M.J."/>
            <person name="Karaoz U."/>
            <person name="Brodie E.L."/>
            <person name="Williams K.H."/>
            <person name="Hubbard S.S."/>
            <person name="Banfield J.F."/>
        </authorList>
    </citation>
    <scope>NUCLEOTIDE SEQUENCE [LARGE SCALE GENOMIC DNA]</scope>
</reference>
<keyword evidence="1" id="KW-0175">Coiled coil</keyword>
<dbReference type="AlphaFoldDB" id="A0A1G2S836"/>